<dbReference type="InterPro" id="IPR039968">
    <property type="entry name" value="BcerS-like"/>
</dbReference>
<dbReference type="Gene3D" id="3.40.630.30">
    <property type="match status" value="1"/>
</dbReference>
<dbReference type="PANTHER" id="PTHR41368">
    <property type="entry name" value="PROTEIN YGHO"/>
    <property type="match status" value="1"/>
</dbReference>
<dbReference type="Proteomes" id="UP000024284">
    <property type="component" value="Unassembled WGS sequence"/>
</dbReference>
<evidence type="ECO:0008006" key="3">
    <source>
        <dbReference type="Google" id="ProtNLM"/>
    </source>
</evidence>
<evidence type="ECO:0000313" key="1">
    <source>
        <dbReference type="EMBL" id="KFG91908.1"/>
    </source>
</evidence>
<accession>A0A086PEU0</accession>
<keyword evidence="2" id="KW-1185">Reference proteome</keyword>
<dbReference type="EMBL" id="JFZA02000001">
    <property type="protein sequence ID" value="KFG91908.1"/>
    <property type="molecule type" value="Genomic_DNA"/>
</dbReference>
<dbReference type="InterPro" id="IPR016181">
    <property type="entry name" value="Acyl_CoA_acyltransferase"/>
</dbReference>
<organism evidence="1 2">
    <name type="scientific">Sphingobium herbicidovorans (strain ATCC 700291 / DSM 11019 / CCUG 56400 / KCTC 2939 / LMG 18315 / NBRC 16415 / MH)</name>
    <name type="common">Sphingomonas herbicidovorans</name>
    <dbReference type="NCBI Taxonomy" id="1219045"/>
    <lineage>
        <taxon>Bacteria</taxon>
        <taxon>Pseudomonadati</taxon>
        <taxon>Pseudomonadota</taxon>
        <taxon>Alphaproteobacteria</taxon>
        <taxon>Sphingomonadales</taxon>
        <taxon>Sphingomonadaceae</taxon>
        <taxon>Sphingobium</taxon>
    </lineage>
</organism>
<proteinExistence type="predicted"/>
<dbReference type="STRING" id="76947.GCA_002080435_00862"/>
<dbReference type="eggNOG" id="COG0456">
    <property type="taxonomic scope" value="Bacteria"/>
</dbReference>
<reference evidence="1" key="1">
    <citation type="submission" date="2014-08" db="EMBL/GenBank/DDBJ databases">
        <title>Draft genome sequences of Sphingobium herbicidovorans.</title>
        <authorList>
            <person name="Gan H.M."/>
            <person name="Gan H.Y."/>
            <person name="Savka M.A."/>
        </authorList>
    </citation>
    <scope>NUCLEOTIDE SEQUENCE [LARGE SCALE GENOMIC DNA]</scope>
    <source>
        <strain evidence="1">NBRC 16415</strain>
    </source>
</reference>
<dbReference type="SUPFAM" id="SSF55729">
    <property type="entry name" value="Acyl-CoA N-acyltransferases (Nat)"/>
    <property type="match status" value="1"/>
</dbReference>
<name>A0A086PEU0_SPHHM</name>
<evidence type="ECO:0000313" key="2">
    <source>
        <dbReference type="Proteomes" id="UP000024284"/>
    </source>
</evidence>
<dbReference type="AlphaFoldDB" id="A0A086PEU0"/>
<gene>
    <name evidence="1" type="ORF">BV98_000158</name>
</gene>
<comment type="caution">
    <text evidence="1">The sequence shown here is derived from an EMBL/GenBank/DDBJ whole genome shotgun (WGS) entry which is preliminary data.</text>
</comment>
<protein>
    <recommendedName>
        <fullName evidence="3">N-acetyltransferase</fullName>
    </recommendedName>
</protein>
<dbReference type="PATRIC" id="fig|1219045.3.peg.159"/>
<dbReference type="PANTHER" id="PTHR41368:SF1">
    <property type="entry name" value="PROTEIN YGHO"/>
    <property type="match status" value="1"/>
</dbReference>
<sequence>MVRRSVDDRIDNLETSVELLRSFSESSAVAHSDLVITPVASKADRKAFVDLPWRLYAGDSNWVPPLKGEVYGLITPKKNPFFGHAEAQYFLARRGDRIVGRISAHIDHLALAQPPEQGMGPGTGNFGLFEAEDADTGAALIGAAEAWLRAKGMTRVLGPISLSIWEEPGLLIEGHDHPPTVMMGHNSAAYQAMIEGSGYLPVKQLKTYELDITKPFSPLIQRIISSGGKSERIRVRKVDKSKFDEEAAIILHILNDAWGKNWGFVPITDAEIAFIGKKLRPLVFEDLIMIAELEGEPVAFMMTLPDLNEATGPLNGSLFPFGWAKLLWWLRKPQVRTMRVPLMGVVQRLQSSRLASQLAFMMIETIRLSAITRYGATRGEIGWVLDDNQGMNAIADAINSKVNKVYQIYEKPLA</sequence>